<dbReference type="InterPro" id="IPR050336">
    <property type="entry name" value="Chromosome_partition/occlusion"/>
</dbReference>
<dbReference type="GO" id="GO:0005694">
    <property type="term" value="C:chromosome"/>
    <property type="evidence" value="ECO:0007669"/>
    <property type="project" value="TreeGrafter"/>
</dbReference>
<dbReference type="Gene3D" id="3.90.1530.30">
    <property type="match status" value="1"/>
</dbReference>
<feature type="compositionally biased region" description="Low complexity" evidence="2">
    <location>
        <begin position="406"/>
        <end position="426"/>
    </location>
</feature>
<accession>A0A258FRN0</accession>
<evidence type="ECO:0000256" key="2">
    <source>
        <dbReference type="SAM" id="MobiDB-lite"/>
    </source>
</evidence>
<comment type="caution">
    <text evidence="3">The sequence shown here is derived from an EMBL/GenBank/DDBJ whole genome shotgun (WGS) entry which is preliminary data.</text>
</comment>
<gene>
    <name evidence="3" type="ORF">B7Z01_05210</name>
</gene>
<name>A0A258FRN0_9CAUL</name>
<dbReference type="Proteomes" id="UP000215595">
    <property type="component" value="Unassembled WGS sequence"/>
</dbReference>
<dbReference type="EMBL" id="NCEB01000008">
    <property type="protein sequence ID" value="OYX34563.1"/>
    <property type="molecule type" value="Genomic_DNA"/>
</dbReference>
<dbReference type="PANTHER" id="PTHR33375:SF7">
    <property type="entry name" value="CHROMOSOME 2-PARTITIONING PROTEIN PARB-RELATED"/>
    <property type="match status" value="1"/>
</dbReference>
<proteinExistence type="predicted"/>
<dbReference type="Gene3D" id="1.10.10.2830">
    <property type="match status" value="1"/>
</dbReference>
<keyword evidence="1" id="KW-0175">Coiled coil</keyword>
<evidence type="ECO:0000313" key="3">
    <source>
        <dbReference type="EMBL" id="OYX34563.1"/>
    </source>
</evidence>
<dbReference type="PANTHER" id="PTHR33375">
    <property type="entry name" value="CHROMOSOME-PARTITIONING PROTEIN PARB-RELATED"/>
    <property type="match status" value="1"/>
</dbReference>
<feature type="region of interest" description="Disordered" evidence="2">
    <location>
        <begin position="392"/>
        <end position="426"/>
    </location>
</feature>
<dbReference type="AlphaFoldDB" id="A0A258FRN0"/>
<reference evidence="3 4" key="1">
    <citation type="submission" date="2017-03" db="EMBL/GenBank/DDBJ databases">
        <title>Lifting the veil on microbial sulfur biogeochemistry in mining wastewaters.</title>
        <authorList>
            <person name="Kantor R.S."/>
            <person name="Colenbrander Nelson T."/>
            <person name="Marshall S."/>
            <person name="Bennett D."/>
            <person name="Apte S."/>
            <person name="Camacho D."/>
            <person name="Thomas B.C."/>
            <person name="Warren L.A."/>
            <person name="Banfield J.F."/>
        </authorList>
    </citation>
    <scope>NUCLEOTIDE SEQUENCE [LARGE SCALE GENOMIC DNA]</scope>
    <source>
        <strain evidence="3">32-69-9</strain>
    </source>
</reference>
<dbReference type="GO" id="GO:0007059">
    <property type="term" value="P:chromosome segregation"/>
    <property type="evidence" value="ECO:0007669"/>
    <property type="project" value="TreeGrafter"/>
</dbReference>
<evidence type="ECO:0000313" key="4">
    <source>
        <dbReference type="Proteomes" id="UP000215595"/>
    </source>
</evidence>
<protein>
    <submittedName>
        <fullName evidence="3">Chromosome partitioning protein ParB</fullName>
    </submittedName>
</protein>
<feature type="region of interest" description="Disordered" evidence="2">
    <location>
        <begin position="640"/>
        <end position="671"/>
    </location>
</feature>
<dbReference type="SUPFAM" id="SSF109709">
    <property type="entry name" value="KorB DNA-binding domain-like"/>
    <property type="match status" value="1"/>
</dbReference>
<feature type="coiled-coil region" evidence="1">
    <location>
        <begin position="308"/>
        <end position="335"/>
    </location>
</feature>
<sequence>MIDLASATWPAGPRIDRDERTVRLGDLAVAPENLRYGEAPDDDLPTLAATIRAAGVLQRLTVRPGRGRKEKAWMALDGRRRLLALGHLLDAGDIDADHPVDVVVETDPGRQAAAVLLTNTAVPVHIADVIAAIGRMMKSRLTVPAIARALGYEPLEIKRLAALAALPSVALVALKSGRINLKQARLLARLAEPAEQAEIAQAALDGHGFRDWQILERLDEGRVTGRDRRCALVDPAAYGAAGGRTEVDLFGELAPVLLDPGVLTDLWTRRVHRIAAAFETRGLEVHVTADPEPDLPDDLEAVGYVYGNDLTAEEMARYRAQRDRLNERAEAVEVALADPDRPDAADRAIIDMVHARLEADQTGCGGRAVTTLLMWPSARTGIEVRCYAPRASDIEPAGDGDETRDAGAASTAAAYAPPEVETPEPQTEGVNHALHAVRTDVATRGLIRALADDPGAALTALIARLFNVLVRRAQVARSEAAVTVLATAFNPADGRVIEALDGDVRRRLDQRRLQWEASGETVMGWIHRLAHGEKMALLAELTAISLDVREARTSLIRRSARAEAAELAALCGADITLHWTPDAPFLQAHAKPLLIGMLEAMGVCDDRAATLKKTELVDWVAAEAAARTWAPAGLSWTVRDSEAAGTAPEGERAGEAVRGQGPESGLDEGTGAFVVTPAGEAALAAAFA</sequence>
<evidence type="ECO:0000256" key="1">
    <source>
        <dbReference type="SAM" id="Coils"/>
    </source>
</evidence>
<organism evidence="3 4">
    <name type="scientific">Brevundimonas subvibrioides</name>
    <dbReference type="NCBI Taxonomy" id="74313"/>
    <lineage>
        <taxon>Bacteria</taxon>
        <taxon>Pseudomonadati</taxon>
        <taxon>Pseudomonadota</taxon>
        <taxon>Alphaproteobacteria</taxon>
        <taxon>Caulobacterales</taxon>
        <taxon>Caulobacteraceae</taxon>
        <taxon>Brevundimonas</taxon>
    </lineage>
</organism>